<name>C7R2T1_JONDD</name>
<evidence type="ECO:0000313" key="1">
    <source>
        <dbReference type="EMBL" id="ACV10072.1"/>
    </source>
</evidence>
<protein>
    <submittedName>
        <fullName evidence="1">Uncharacterized protein</fullName>
    </submittedName>
</protein>
<dbReference type="eggNOG" id="ENOG5032S1S">
    <property type="taxonomic scope" value="Bacteria"/>
</dbReference>
<evidence type="ECO:0000313" key="2">
    <source>
        <dbReference type="Proteomes" id="UP000000628"/>
    </source>
</evidence>
<dbReference type="RefSeq" id="WP_015772683.1">
    <property type="nucleotide sequence ID" value="NC_013174.1"/>
</dbReference>
<gene>
    <name evidence="1" type="ordered locus">Jden_2440</name>
</gene>
<dbReference type="STRING" id="471856.Jden_2440"/>
<proteinExistence type="predicted"/>
<dbReference type="HOGENOM" id="CLU_039595_1_0_11"/>
<dbReference type="KEGG" id="jde:Jden_2440"/>
<organism evidence="1 2">
    <name type="scientific">Jonesia denitrificans (strain ATCC 14870 / DSM 20603 / BCRC 15368 / CIP 55.134 / JCM 11481 / NBRC 15587 / NCTC 10816 / Prevot 55134)</name>
    <name type="common">Listeria denitrificans</name>
    <dbReference type="NCBI Taxonomy" id="471856"/>
    <lineage>
        <taxon>Bacteria</taxon>
        <taxon>Bacillati</taxon>
        <taxon>Actinomycetota</taxon>
        <taxon>Actinomycetes</taxon>
        <taxon>Micrococcales</taxon>
        <taxon>Jonesiaceae</taxon>
        <taxon>Jonesia</taxon>
    </lineage>
</organism>
<dbReference type="OrthoDB" id="3268465at2"/>
<dbReference type="Proteomes" id="UP000000628">
    <property type="component" value="Chromosome"/>
</dbReference>
<reference evidence="1 2" key="1">
    <citation type="journal article" date="2009" name="Stand. Genomic Sci.">
        <title>Complete genome sequence of Jonesia denitrificans type strain (Prevot 55134).</title>
        <authorList>
            <person name="Pukall R."/>
            <person name="Gehrich-Schroter G."/>
            <person name="Lapidus A."/>
            <person name="Nolan M."/>
            <person name="Glavina Del Rio T."/>
            <person name="Lucas S."/>
            <person name="Chen F."/>
            <person name="Tice H."/>
            <person name="Pitluck S."/>
            <person name="Cheng J.F."/>
            <person name="Copeland A."/>
            <person name="Saunders E."/>
            <person name="Brettin T."/>
            <person name="Detter J.C."/>
            <person name="Bruce D."/>
            <person name="Goodwin L."/>
            <person name="Pati A."/>
            <person name="Ivanova N."/>
            <person name="Mavromatis K."/>
            <person name="Ovchinnikova G."/>
            <person name="Chen A."/>
            <person name="Palaniappan K."/>
            <person name="Land M."/>
            <person name="Hauser L."/>
            <person name="Chang Y.J."/>
            <person name="Jeffries C.D."/>
            <person name="Chain P."/>
            <person name="Goker M."/>
            <person name="Bristow J."/>
            <person name="Eisen J.A."/>
            <person name="Markowitz V."/>
            <person name="Hugenholtz P."/>
            <person name="Kyrpides N.C."/>
            <person name="Klenk H.P."/>
            <person name="Han C."/>
        </authorList>
    </citation>
    <scope>NUCLEOTIDE SEQUENCE [LARGE SCALE GENOMIC DNA]</scope>
    <source>
        <strain evidence="2">ATCC 14870 / DSM 20603 / BCRC 15368 / CIP 55.134 / JCM 11481 / NBRC 15587 / NCTC 10816 / Prevot 55134</strain>
    </source>
</reference>
<keyword evidence="2" id="KW-1185">Reference proteome</keyword>
<dbReference type="AlphaFoldDB" id="C7R2T1"/>
<accession>C7R2T1</accession>
<dbReference type="EMBL" id="CP001706">
    <property type="protein sequence ID" value="ACV10072.1"/>
    <property type="molecule type" value="Genomic_DNA"/>
</dbReference>
<sequence>MVNSPVHIALDTTPLPALAGGGERQRDVTHLLALPDFVDPGDLEFLIQSRVPRAAWETLPAEAGTADAVRLLPGRLRMSPRTVVHGPYAPLAAAEDGRAYPHPAGFASTTQVVYALTTRRERGEPPLEGVGDRDGIARMFAEALPIREEGRQVLLLVALARLLEGTVHCEAVTPPPRRVPSRDDDPQRYRSVTPDAKANVNLTVYSDVWLDPAAALRLAHITVPAMGYMPTEADWDGPAPVPDFLRQDTPLSDDLISLIHKNADDTDREVLAVPAERSAYGLVYEGPGGNLVTIDINGVDVVPPVLDGLDWVANGVIEYRFAWTPDDLVDWQRETPSFDLRKHRTRMAGVILGLAHDFYAATGGEVVDQDGFLKDPSQLRSSRG</sequence>